<dbReference type="GO" id="GO:0008237">
    <property type="term" value="F:metallopeptidase activity"/>
    <property type="evidence" value="ECO:0007669"/>
    <property type="project" value="UniProtKB-KW"/>
</dbReference>
<evidence type="ECO:0000256" key="10">
    <source>
        <dbReference type="ARBA" id="ARBA00022989"/>
    </source>
</evidence>
<evidence type="ECO:0000256" key="6">
    <source>
        <dbReference type="ARBA" id="ARBA00022723"/>
    </source>
</evidence>
<evidence type="ECO:0000256" key="9">
    <source>
        <dbReference type="ARBA" id="ARBA00022833"/>
    </source>
</evidence>
<keyword evidence="11 14" id="KW-0482">Metalloprotease</keyword>
<dbReference type="InterPro" id="IPR016483">
    <property type="entry name" value="UCP006404_Pept_M50_CBS"/>
</dbReference>
<feature type="transmembrane region" description="Helical" evidence="14">
    <location>
        <begin position="74"/>
        <end position="94"/>
    </location>
</feature>
<keyword evidence="4 14" id="KW-0645">Protease</keyword>
<dbReference type="Proteomes" id="UP001138661">
    <property type="component" value="Unassembled WGS sequence"/>
</dbReference>
<protein>
    <recommendedName>
        <fullName evidence="14">Zinc metalloprotease</fullName>
    </recommendedName>
</protein>
<keyword evidence="5 14" id="KW-0812">Transmembrane</keyword>
<proteinExistence type="inferred from homology"/>
<keyword evidence="9 14" id="KW-0862">Zinc</keyword>
<evidence type="ECO:0000256" key="15">
    <source>
        <dbReference type="PROSITE-ProRule" id="PRU00703"/>
    </source>
</evidence>
<evidence type="ECO:0000256" key="5">
    <source>
        <dbReference type="ARBA" id="ARBA00022692"/>
    </source>
</evidence>
<dbReference type="AlphaFoldDB" id="A0A9X1JYJ5"/>
<accession>A0A9X1JYJ5</accession>
<dbReference type="GO" id="GO:0046872">
    <property type="term" value="F:metal ion binding"/>
    <property type="evidence" value="ECO:0007669"/>
    <property type="project" value="UniProtKB-KW"/>
</dbReference>
<keyword evidence="8 14" id="KW-0378">Hydrolase</keyword>
<keyword evidence="7" id="KW-0677">Repeat</keyword>
<evidence type="ECO:0000256" key="4">
    <source>
        <dbReference type="ARBA" id="ARBA00022670"/>
    </source>
</evidence>
<keyword evidence="3 14" id="KW-1003">Cell membrane</keyword>
<feature type="transmembrane region" description="Helical" evidence="14">
    <location>
        <begin position="50"/>
        <end position="67"/>
    </location>
</feature>
<dbReference type="EMBL" id="JAHXDN010000001">
    <property type="protein sequence ID" value="MBW4706289.1"/>
    <property type="molecule type" value="Genomic_DNA"/>
</dbReference>
<feature type="transmembrane region" description="Helical" evidence="14">
    <location>
        <begin position="196"/>
        <end position="219"/>
    </location>
</feature>
<keyword evidence="18" id="KW-1185">Reference proteome</keyword>
<evidence type="ECO:0000256" key="1">
    <source>
        <dbReference type="ARBA" id="ARBA00004651"/>
    </source>
</evidence>
<evidence type="ECO:0000256" key="3">
    <source>
        <dbReference type="ARBA" id="ARBA00022475"/>
    </source>
</evidence>
<organism evidence="17 18">
    <name type="scientific">Roseobacter insulae</name>
    <dbReference type="NCBI Taxonomy" id="2859783"/>
    <lineage>
        <taxon>Bacteria</taxon>
        <taxon>Pseudomonadati</taxon>
        <taxon>Pseudomonadota</taxon>
        <taxon>Alphaproteobacteria</taxon>
        <taxon>Rhodobacterales</taxon>
        <taxon>Roseobacteraceae</taxon>
        <taxon>Roseobacter</taxon>
    </lineage>
</organism>
<feature type="transmembrane region" description="Helical" evidence="14">
    <location>
        <begin position="140"/>
        <end position="161"/>
    </location>
</feature>
<evidence type="ECO:0000256" key="14">
    <source>
        <dbReference type="PIRNR" id="PIRNR006404"/>
    </source>
</evidence>
<name>A0A9X1JYJ5_9RHOB</name>
<evidence type="ECO:0000259" key="16">
    <source>
        <dbReference type="PROSITE" id="PS51371"/>
    </source>
</evidence>
<dbReference type="PIRSF" id="PIRSF006404">
    <property type="entry name" value="UCP006404_Pept_M50_CBS"/>
    <property type="match status" value="1"/>
</dbReference>
<comment type="similarity">
    <text evidence="2 14">Belongs to the peptidase M50B family.</text>
</comment>
<dbReference type="GO" id="GO:0016020">
    <property type="term" value="C:membrane"/>
    <property type="evidence" value="ECO:0007669"/>
    <property type="project" value="UniProtKB-SubCell"/>
</dbReference>
<dbReference type="RefSeq" id="WP_219497803.1">
    <property type="nucleotide sequence ID" value="NZ_JAHXDN010000001.1"/>
</dbReference>
<comment type="subcellular location">
    <subcellularLocation>
        <location evidence="1 14">Cell membrane</location>
        <topology evidence="1 14">Multi-pass membrane protein</topology>
    </subcellularLocation>
</comment>
<dbReference type="PANTHER" id="PTHR39188">
    <property type="entry name" value="MEMBRANE-ASSOCIATED ZINC METALLOPROTEASE M50B"/>
    <property type="match status" value="1"/>
</dbReference>
<dbReference type="PANTHER" id="PTHR39188:SF3">
    <property type="entry name" value="STAGE IV SPORULATION PROTEIN FB"/>
    <property type="match status" value="1"/>
</dbReference>
<keyword evidence="10 14" id="KW-1133">Transmembrane helix</keyword>
<dbReference type="GO" id="GO:0006508">
    <property type="term" value="P:proteolysis"/>
    <property type="evidence" value="ECO:0007669"/>
    <property type="project" value="UniProtKB-KW"/>
</dbReference>
<reference evidence="17" key="1">
    <citation type="submission" date="2021-07" db="EMBL/GenBank/DDBJ databases">
        <title>Roseobacter insulae sp. nov., isolated from a tidal flat.</title>
        <authorList>
            <person name="Park S."/>
            <person name="Yoon J.-H."/>
        </authorList>
    </citation>
    <scope>NUCLEOTIDE SEQUENCE</scope>
    <source>
        <strain evidence="17">YSTF-M11</strain>
    </source>
</reference>
<dbReference type="InterPro" id="IPR000644">
    <property type="entry name" value="CBS_dom"/>
</dbReference>
<evidence type="ECO:0000313" key="17">
    <source>
        <dbReference type="EMBL" id="MBW4706289.1"/>
    </source>
</evidence>
<evidence type="ECO:0000313" key="18">
    <source>
        <dbReference type="Proteomes" id="UP001138661"/>
    </source>
</evidence>
<feature type="domain" description="CBS" evidence="16">
    <location>
        <begin position="253"/>
        <end position="309"/>
    </location>
</feature>
<dbReference type="SMART" id="SM00116">
    <property type="entry name" value="CBS"/>
    <property type="match status" value="2"/>
</dbReference>
<keyword evidence="13 14" id="KW-0472">Membrane</keyword>
<evidence type="ECO:0000256" key="13">
    <source>
        <dbReference type="ARBA" id="ARBA00023136"/>
    </source>
</evidence>
<comment type="caution">
    <text evidence="17">The sequence shown here is derived from an EMBL/GenBank/DDBJ whole genome shotgun (WGS) entry which is preliminary data.</text>
</comment>
<comment type="cofactor">
    <cofactor evidence="14">
        <name>Zn(2+)</name>
        <dbReference type="ChEBI" id="CHEBI:29105"/>
    </cofactor>
    <text evidence="14">Binds 1 zinc ion per subunit.</text>
</comment>
<dbReference type="PROSITE" id="PS51371">
    <property type="entry name" value="CBS"/>
    <property type="match status" value="2"/>
</dbReference>
<feature type="transmembrane region" description="Helical" evidence="14">
    <location>
        <begin position="106"/>
        <end position="128"/>
    </location>
</feature>
<gene>
    <name evidence="17" type="ORF">KX928_00655</name>
</gene>
<feature type="domain" description="CBS" evidence="16">
    <location>
        <begin position="318"/>
        <end position="376"/>
    </location>
</feature>
<sequence length="376" mass="41131">MFSNSVKIFTLVGLDIRLDPSWALIAALITWSLSQQYFPSALPGQTFETYLTMAITAMLLFFASLLLHEVSHSVVARWLGVPIKGITLFLFGGVAELEAEPQSAAVEFWVALAGPAMSLCLALGFWVLTGISDIALQSLILTEVLSYLATINLILALFNLVPAFPLDGGRVLRAYLWHRTGDVLKATETASRSGRFFAYALMTMGLFALFQGALIVGLWQVMIGGFVFMAANSAYQTQLARSVFGDKTVGSLMKRRPVVVSPEMTLSEFVNQIMLHQRVAFVPVVEDGVLLGHMDQAVLAGIDRENWASTRVGDVFAGLDPETTIAPDLPVQELMAKIAKSGQRKYLVVKGRQLVGVVTLADLTKYLHLSELLHQH</sequence>
<dbReference type="InterPro" id="IPR008915">
    <property type="entry name" value="Peptidase_M50"/>
</dbReference>
<evidence type="ECO:0000256" key="2">
    <source>
        <dbReference type="ARBA" id="ARBA00007931"/>
    </source>
</evidence>
<keyword evidence="6 14" id="KW-0479">Metal-binding</keyword>
<dbReference type="Pfam" id="PF02163">
    <property type="entry name" value="Peptidase_M50"/>
    <property type="match status" value="2"/>
</dbReference>
<evidence type="ECO:0000256" key="8">
    <source>
        <dbReference type="ARBA" id="ARBA00022801"/>
    </source>
</evidence>
<evidence type="ECO:0000256" key="11">
    <source>
        <dbReference type="ARBA" id="ARBA00023049"/>
    </source>
</evidence>
<evidence type="ECO:0000256" key="12">
    <source>
        <dbReference type="ARBA" id="ARBA00023122"/>
    </source>
</evidence>
<dbReference type="CDD" id="cd06164">
    <property type="entry name" value="S2P-M50_SpoIVFB_CBS"/>
    <property type="match status" value="1"/>
</dbReference>
<keyword evidence="12 15" id="KW-0129">CBS domain</keyword>
<evidence type="ECO:0000256" key="7">
    <source>
        <dbReference type="ARBA" id="ARBA00022737"/>
    </source>
</evidence>
<dbReference type="Pfam" id="PF00571">
    <property type="entry name" value="CBS"/>
    <property type="match status" value="2"/>
</dbReference>